<evidence type="ECO:0000313" key="2">
    <source>
        <dbReference type="Proteomes" id="UP001302602"/>
    </source>
</evidence>
<dbReference type="RefSeq" id="XP_062644035.1">
    <property type="nucleotide sequence ID" value="XM_062793698.1"/>
</dbReference>
<name>A0AAN6Z186_9PEZI</name>
<keyword evidence="2" id="KW-1185">Reference proteome</keyword>
<dbReference type="EMBL" id="MU853240">
    <property type="protein sequence ID" value="KAK4120264.1"/>
    <property type="molecule type" value="Genomic_DNA"/>
</dbReference>
<dbReference type="GeneID" id="87830467"/>
<dbReference type="Proteomes" id="UP001302602">
    <property type="component" value="Unassembled WGS sequence"/>
</dbReference>
<gene>
    <name evidence="1" type="ORF">N657DRAFT_649331</name>
</gene>
<dbReference type="AlphaFoldDB" id="A0AAN6Z186"/>
<reference evidence="1" key="1">
    <citation type="journal article" date="2023" name="Mol. Phylogenet. Evol.">
        <title>Genome-scale phylogeny and comparative genomics of the fungal order Sordariales.</title>
        <authorList>
            <person name="Hensen N."/>
            <person name="Bonometti L."/>
            <person name="Westerberg I."/>
            <person name="Brannstrom I.O."/>
            <person name="Guillou S."/>
            <person name="Cros-Aarteil S."/>
            <person name="Calhoun S."/>
            <person name="Haridas S."/>
            <person name="Kuo A."/>
            <person name="Mondo S."/>
            <person name="Pangilinan J."/>
            <person name="Riley R."/>
            <person name="LaButti K."/>
            <person name="Andreopoulos B."/>
            <person name="Lipzen A."/>
            <person name="Chen C."/>
            <person name="Yan M."/>
            <person name="Daum C."/>
            <person name="Ng V."/>
            <person name="Clum A."/>
            <person name="Steindorff A."/>
            <person name="Ohm R.A."/>
            <person name="Martin F."/>
            <person name="Silar P."/>
            <person name="Natvig D.O."/>
            <person name="Lalanne C."/>
            <person name="Gautier V."/>
            <person name="Ament-Velasquez S.L."/>
            <person name="Kruys A."/>
            <person name="Hutchinson M.I."/>
            <person name="Powell A.J."/>
            <person name="Barry K."/>
            <person name="Miller A.N."/>
            <person name="Grigoriev I.V."/>
            <person name="Debuchy R."/>
            <person name="Gladieux P."/>
            <person name="Hiltunen Thoren M."/>
            <person name="Johannesson H."/>
        </authorList>
    </citation>
    <scope>NUCLEOTIDE SEQUENCE</scope>
    <source>
        <strain evidence="1">CBS 731.68</strain>
    </source>
</reference>
<sequence length="65" mass="7209">MPHETLQDYEAALGPEEVDSYLPAKYAMRNLASHCTKQGRLPEARRLLACCQAGLEIVSGAHHEM</sequence>
<evidence type="ECO:0000313" key="1">
    <source>
        <dbReference type="EMBL" id="KAK4120264.1"/>
    </source>
</evidence>
<organism evidence="1 2">
    <name type="scientific">Parathielavia appendiculata</name>
    <dbReference type="NCBI Taxonomy" id="2587402"/>
    <lineage>
        <taxon>Eukaryota</taxon>
        <taxon>Fungi</taxon>
        <taxon>Dikarya</taxon>
        <taxon>Ascomycota</taxon>
        <taxon>Pezizomycotina</taxon>
        <taxon>Sordariomycetes</taxon>
        <taxon>Sordariomycetidae</taxon>
        <taxon>Sordariales</taxon>
        <taxon>Chaetomiaceae</taxon>
        <taxon>Parathielavia</taxon>
    </lineage>
</organism>
<accession>A0AAN6Z186</accession>
<proteinExistence type="predicted"/>
<reference evidence="1" key="2">
    <citation type="submission" date="2023-05" db="EMBL/GenBank/DDBJ databases">
        <authorList>
            <consortium name="Lawrence Berkeley National Laboratory"/>
            <person name="Steindorff A."/>
            <person name="Hensen N."/>
            <person name="Bonometti L."/>
            <person name="Westerberg I."/>
            <person name="Brannstrom I.O."/>
            <person name="Guillou S."/>
            <person name="Cros-Aarteil S."/>
            <person name="Calhoun S."/>
            <person name="Haridas S."/>
            <person name="Kuo A."/>
            <person name="Mondo S."/>
            <person name="Pangilinan J."/>
            <person name="Riley R."/>
            <person name="Labutti K."/>
            <person name="Andreopoulos B."/>
            <person name="Lipzen A."/>
            <person name="Chen C."/>
            <person name="Yanf M."/>
            <person name="Daum C."/>
            <person name="Ng V."/>
            <person name="Clum A."/>
            <person name="Ohm R."/>
            <person name="Martin F."/>
            <person name="Silar P."/>
            <person name="Natvig D."/>
            <person name="Lalanne C."/>
            <person name="Gautier V."/>
            <person name="Ament-Velasquez S.L."/>
            <person name="Kruys A."/>
            <person name="Hutchinson M.I."/>
            <person name="Powell A.J."/>
            <person name="Barry K."/>
            <person name="Miller A.N."/>
            <person name="Grigoriev I.V."/>
            <person name="Debuchy R."/>
            <person name="Gladieux P."/>
            <person name="Thoren M.H."/>
            <person name="Johannesson H."/>
        </authorList>
    </citation>
    <scope>NUCLEOTIDE SEQUENCE</scope>
    <source>
        <strain evidence="1">CBS 731.68</strain>
    </source>
</reference>
<protein>
    <submittedName>
        <fullName evidence="1">Uncharacterized protein</fullName>
    </submittedName>
</protein>
<comment type="caution">
    <text evidence="1">The sequence shown here is derived from an EMBL/GenBank/DDBJ whole genome shotgun (WGS) entry which is preliminary data.</text>
</comment>